<dbReference type="SUPFAM" id="SSF46894">
    <property type="entry name" value="C-terminal effector domain of the bipartite response regulators"/>
    <property type="match status" value="1"/>
</dbReference>
<feature type="domain" description="HTH luxR-type" evidence="4">
    <location>
        <begin position="165"/>
        <end position="230"/>
    </location>
</feature>
<dbReference type="InterPro" id="IPR039420">
    <property type="entry name" value="WalR-like"/>
</dbReference>
<dbReference type="PROSITE" id="PS50043">
    <property type="entry name" value="HTH_LUXR_2"/>
    <property type="match status" value="1"/>
</dbReference>
<dbReference type="SUPFAM" id="SSF52172">
    <property type="entry name" value="CheY-like"/>
    <property type="match status" value="1"/>
</dbReference>
<protein>
    <submittedName>
        <fullName evidence="5">DNA-binding NarL/FixJ family response regulator</fullName>
    </submittedName>
</protein>
<dbReference type="EMBL" id="JADOTX010000001">
    <property type="protein sequence ID" value="MBG6068129.1"/>
    <property type="molecule type" value="Genomic_DNA"/>
</dbReference>
<evidence type="ECO:0000256" key="1">
    <source>
        <dbReference type="ARBA" id="ARBA00023015"/>
    </source>
</evidence>
<evidence type="ECO:0000313" key="5">
    <source>
        <dbReference type="EMBL" id="MBG6068129.1"/>
    </source>
</evidence>
<dbReference type="Proteomes" id="UP000614915">
    <property type="component" value="Unassembled WGS sequence"/>
</dbReference>
<dbReference type="InterPro" id="IPR016032">
    <property type="entry name" value="Sig_transdc_resp-reg_C-effctor"/>
</dbReference>
<keyword evidence="6" id="KW-1185">Reference proteome</keyword>
<dbReference type="InterPro" id="IPR000792">
    <property type="entry name" value="Tscrpt_reg_LuxR_C"/>
</dbReference>
<sequence>MSSARPLIAAEKGDERSVSVAIADVHPLLSGMLNKLFSQQWNVEVVAHVTSMAELVDGDAWAGCPVDVLILHVAQVDSAIETAVRAVAAGSGTHVMVVSGSESDDEMVRCLRSGARGYFGNNADFDSLCLAVGLVARGGTGITGSAASRLAALAGHDMNRAPSSAKGLLDSLTNREREVVALLADGQNNRGIARRLNISERTVRNHLSRIFFKLGVQDRLRAALVARKLMSLSGDFA</sequence>
<dbReference type="Pfam" id="PF00196">
    <property type="entry name" value="GerE"/>
    <property type="match status" value="1"/>
</dbReference>
<evidence type="ECO:0000259" key="4">
    <source>
        <dbReference type="PROSITE" id="PS50043"/>
    </source>
</evidence>
<name>A0ABS0JM66_9ACTN</name>
<dbReference type="GO" id="GO:0003677">
    <property type="term" value="F:DNA binding"/>
    <property type="evidence" value="ECO:0007669"/>
    <property type="project" value="UniProtKB-KW"/>
</dbReference>
<dbReference type="PROSITE" id="PS00622">
    <property type="entry name" value="HTH_LUXR_1"/>
    <property type="match status" value="1"/>
</dbReference>
<accession>A0ABS0JM66</accession>
<gene>
    <name evidence="5" type="ORF">IW248_004416</name>
</gene>
<dbReference type="InterPro" id="IPR011006">
    <property type="entry name" value="CheY-like_superfamily"/>
</dbReference>
<dbReference type="PRINTS" id="PR00038">
    <property type="entry name" value="HTHLUXR"/>
</dbReference>
<keyword evidence="1" id="KW-0805">Transcription regulation</keyword>
<organism evidence="5 6">
    <name type="scientific">Micromonospora ureilytica</name>
    <dbReference type="NCBI Taxonomy" id="709868"/>
    <lineage>
        <taxon>Bacteria</taxon>
        <taxon>Bacillati</taxon>
        <taxon>Actinomycetota</taxon>
        <taxon>Actinomycetes</taxon>
        <taxon>Micromonosporales</taxon>
        <taxon>Micromonosporaceae</taxon>
        <taxon>Micromonospora</taxon>
    </lineage>
</organism>
<keyword evidence="3" id="KW-0804">Transcription</keyword>
<proteinExistence type="predicted"/>
<dbReference type="SMART" id="SM00421">
    <property type="entry name" value="HTH_LUXR"/>
    <property type="match status" value="1"/>
</dbReference>
<comment type="caution">
    <text evidence="5">The sequence shown here is derived from an EMBL/GenBank/DDBJ whole genome shotgun (WGS) entry which is preliminary data.</text>
</comment>
<evidence type="ECO:0000256" key="3">
    <source>
        <dbReference type="ARBA" id="ARBA00023163"/>
    </source>
</evidence>
<evidence type="ECO:0000313" key="6">
    <source>
        <dbReference type="Proteomes" id="UP000614915"/>
    </source>
</evidence>
<dbReference type="PANTHER" id="PTHR43214">
    <property type="entry name" value="TWO-COMPONENT RESPONSE REGULATOR"/>
    <property type="match status" value="1"/>
</dbReference>
<evidence type="ECO:0000256" key="2">
    <source>
        <dbReference type="ARBA" id="ARBA00023125"/>
    </source>
</evidence>
<dbReference type="CDD" id="cd06170">
    <property type="entry name" value="LuxR_C_like"/>
    <property type="match status" value="1"/>
</dbReference>
<keyword evidence="2 5" id="KW-0238">DNA-binding</keyword>
<reference evidence="5 6" key="1">
    <citation type="submission" date="2020-11" db="EMBL/GenBank/DDBJ databases">
        <title>Sequencing the genomes of 1000 actinobacteria strains.</title>
        <authorList>
            <person name="Klenk H.-P."/>
        </authorList>
    </citation>
    <scope>NUCLEOTIDE SEQUENCE [LARGE SCALE GENOMIC DNA]</scope>
    <source>
        <strain evidence="5 6">DSM 101692</strain>
    </source>
</reference>
<dbReference type="PANTHER" id="PTHR43214:SF24">
    <property type="entry name" value="TRANSCRIPTIONAL REGULATORY PROTEIN NARL-RELATED"/>
    <property type="match status" value="1"/>
</dbReference>
<dbReference type="RefSeq" id="WP_269155092.1">
    <property type="nucleotide sequence ID" value="NZ_JADOTX010000001.1"/>
</dbReference>
<dbReference type="Gene3D" id="3.40.50.2300">
    <property type="match status" value="1"/>
</dbReference>